<proteinExistence type="predicted"/>
<organism evidence="1 2">
    <name type="scientific">Portunus trituberculatus</name>
    <name type="common">Swimming crab</name>
    <name type="synonym">Neptunus trituberculatus</name>
    <dbReference type="NCBI Taxonomy" id="210409"/>
    <lineage>
        <taxon>Eukaryota</taxon>
        <taxon>Metazoa</taxon>
        <taxon>Ecdysozoa</taxon>
        <taxon>Arthropoda</taxon>
        <taxon>Crustacea</taxon>
        <taxon>Multicrustacea</taxon>
        <taxon>Malacostraca</taxon>
        <taxon>Eumalacostraca</taxon>
        <taxon>Eucarida</taxon>
        <taxon>Decapoda</taxon>
        <taxon>Pleocyemata</taxon>
        <taxon>Brachyura</taxon>
        <taxon>Eubrachyura</taxon>
        <taxon>Portunoidea</taxon>
        <taxon>Portunidae</taxon>
        <taxon>Portuninae</taxon>
        <taxon>Portunus</taxon>
    </lineage>
</organism>
<name>A0A5B7HLZ1_PORTR</name>
<sequence length="63" mass="7211">MADLKPLVKEAMRAVTPENWKQALKHAEQLQKHDTNQARPVEMYVDSFVIHLSESSDETSESD</sequence>
<evidence type="ECO:0000313" key="2">
    <source>
        <dbReference type="Proteomes" id="UP000324222"/>
    </source>
</evidence>
<dbReference type="Proteomes" id="UP000324222">
    <property type="component" value="Unassembled WGS sequence"/>
</dbReference>
<gene>
    <name evidence="1" type="ORF">E2C01_063949</name>
</gene>
<evidence type="ECO:0000313" key="1">
    <source>
        <dbReference type="EMBL" id="MPC69718.1"/>
    </source>
</evidence>
<accession>A0A5B7HLZ1</accession>
<protein>
    <submittedName>
        <fullName evidence="1">Uncharacterized protein</fullName>
    </submittedName>
</protein>
<comment type="caution">
    <text evidence="1">The sequence shown here is derived from an EMBL/GenBank/DDBJ whole genome shotgun (WGS) entry which is preliminary data.</text>
</comment>
<keyword evidence="2" id="KW-1185">Reference proteome</keyword>
<reference evidence="1 2" key="1">
    <citation type="submission" date="2019-05" db="EMBL/GenBank/DDBJ databases">
        <title>Another draft genome of Portunus trituberculatus and its Hox gene families provides insights of decapod evolution.</title>
        <authorList>
            <person name="Jeong J.-H."/>
            <person name="Song I."/>
            <person name="Kim S."/>
            <person name="Choi T."/>
            <person name="Kim D."/>
            <person name="Ryu S."/>
            <person name="Kim W."/>
        </authorList>
    </citation>
    <scope>NUCLEOTIDE SEQUENCE [LARGE SCALE GENOMIC DNA]</scope>
    <source>
        <tissue evidence="1">Muscle</tissue>
    </source>
</reference>
<dbReference type="EMBL" id="VSRR010029874">
    <property type="protein sequence ID" value="MPC69718.1"/>
    <property type="molecule type" value="Genomic_DNA"/>
</dbReference>
<dbReference type="AlphaFoldDB" id="A0A5B7HLZ1"/>